<evidence type="ECO:0000313" key="3">
    <source>
        <dbReference type="EMBL" id="OXM14967.1"/>
    </source>
</evidence>
<evidence type="ECO:0000256" key="1">
    <source>
        <dbReference type="SAM" id="SignalP"/>
    </source>
</evidence>
<proteinExistence type="predicted"/>
<organism evidence="3 4">
    <name type="scientific">Paenibacillus herberti</name>
    <dbReference type="NCBI Taxonomy" id="1619309"/>
    <lineage>
        <taxon>Bacteria</taxon>
        <taxon>Bacillati</taxon>
        <taxon>Bacillota</taxon>
        <taxon>Bacilli</taxon>
        <taxon>Bacillales</taxon>
        <taxon>Paenibacillaceae</taxon>
        <taxon>Paenibacillus</taxon>
    </lineage>
</organism>
<feature type="domain" description="Copper amine oxidase-like N-terminal" evidence="2">
    <location>
        <begin position="54"/>
        <end position="148"/>
    </location>
</feature>
<dbReference type="Pfam" id="PF07833">
    <property type="entry name" value="Cu_amine_oxidN1"/>
    <property type="match status" value="1"/>
</dbReference>
<feature type="chain" id="PRO_5039099913" description="Copper amine oxidase-like N-terminal domain-containing protein" evidence="1">
    <location>
        <begin position="24"/>
        <end position="272"/>
    </location>
</feature>
<dbReference type="InterPro" id="IPR036582">
    <property type="entry name" value="Mao_N_sf"/>
</dbReference>
<protein>
    <recommendedName>
        <fullName evidence="2">Copper amine oxidase-like N-terminal domain-containing protein</fullName>
    </recommendedName>
</protein>
<dbReference type="EMBL" id="NMUQ01000002">
    <property type="protein sequence ID" value="OXM14967.1"/>
    <property type="molecule type" value="Genomic_DNA"/>
</dbReference>
<gene>
    <name evidence="3" type="ORF">CGZ75_19145</name>
</gene>
<feature type="signal peptide" evidence="1">
    <location>
        <begin position="1"/>
        <end position="23"/>
    </location>
</feature>
<evidence type="ECO:0000259" key="2">
    <source>
        <dbReference type="Pfam" id="PF07833"/>
    </source>
</evidence>
<dbReference type="Proteomes" id="UP000215145">
    <property type="component" value="Unassembled WGS sequence"/>
</dbReference>
<dbReference type="SUPFAM" id="SSF55383">
    <property type="entry name" value="Copper amine oxidase, domain N"/>
    <property type="match status" value="1"/>
</dbReference>
<dbReference type="Gene3D" id="3.30.457.10">
    <property type="entry name" value="Copper amine oxidase-like, N-terminal domain"/>
    <property type="match status" value="1"/>
</dbReference>
<keyword evidence="4" id="KW-1185">Reference proteome</keyword>
<name>A0A229NYQ3_9BACL</name>
<accession>A0A229NYQ3</accession>
<sequence length="272" mass="30217">MINKLKIISLIITLMAMMLISVASPPDAASAQANKPTPIHLKIDKYSILYTKPRAPFLDGNNRLLIPLRSIQDLMGGAVSYDPQSKTAIVSWFDHTFKLTIGSYNAYVDGSLVQMDTKPALIQGAMFLPMRLFLDQTDLSYTWNQKKSLLHLTDKRIVKGEVFDMFAGNDSADVKNEHAFDLLSYEVVQKNNSAALSINIKNSSGAKIEKGKSDIHPLIAFSNRGGFSTDSYSRPLNPPLQAVNKDETITFTQKIPPFTNVDYMISVGRELN</sequence>
<evidence type="ECO:0000313" key="4">
    <source>
        <dbReference type="Proteomes" id="UP000215145"/>
    </source>
</evidence>
<keyword evidence="1" id="KW-0732">Signal</keyword>
<dbReference type="AlphaFoldDB" id="A0A229NYQ3"/>
<dbReference type="InterPro" id="IPR012854">
    <property type="entry name" value="Cu_amine_oxidase-like_N"/>
</dbReference>
<comment type="caution">
    <text evidence="3">The sequence shown here is derived from an EMBL/GenBank/DDBJ whole genome shotgun (WGS) entry which is preliminary data.</text>
</comment>
<reference evidence="3 4" key="1">
    <citation type="submission" date="2017-07" db="EMBL/GenBank/DDBJ databases">
        <title>Paenibacillus herberti R33 genome sequencing and assembly.</title>
        <authorList>
            <person name="Su W."/>
        </authorList>
    </citation>
    <scope>NUCLEOTIDE SEQUENCE [LARGE SCALE GENOMIC DNA]</scope>
    <source>
        <strain evidence="3 4">R33</strain>
    </source>
</reference>
<dbReference type="RefSeq" id="WP_089525784.1">
    <property type="nucleotide sequence ID" value="NZ_NMUQ01000002.1"/>
</dbReference>